<proteinExistence type="predicted"/>
<dbReference type="Proteomes" id="UP000248606">
    <property type="component" value="Unassembled WGS sequence"/>
</dbReference>
<dbReference type="RefSeq" id="WP_290598497.1">
    <property type="nucleotide sequence ID" value="NZ_JAPJOB010000003.1"/>
</dbReference>
<keyword evidence="1" id="KW-0812">Transmembrane</keyword>
<organism evidence="2 3">
    <name type="scientific">Lawsonella clevelandensis</name>
    <dbReference type="NCBI Taxonomy" id="1528099"/>
    <lineage>
        <taxon>Bacteria</taxon>
        <taxon>Bacillati</taxon>
        <taxon>Actinomycetota</taxon>
        <taxon>Actinomycetes</taxon>
        <taxon>Mycobacteriales</taxon>
        <taxon>Lawsonellaceae</taxon>
        <taxon>Lawsonella</taxon>
    </lineage>
</organism>
<accession>A0A2W5IBK2</accession>
<protein>
    <recommendedName>
        <fullName evidence="4">Chemotaxis methyl-accepting receptor HlyB-like 4HB MCP domain-containing protein</fullName>
    </recommendedName>
</protein>
<feature type="transmembrane region" description="Helical" evidence="1">
    <location>
        <begin position="447"/>
        <end position="470"/>
    </location>
</feature>
<sequence>MRLTPRPRLLPERPLTELRNAVQNRSIDKALNTNFDYDETSDAPLPEHSLTIRERFSFLRGFLSTTPGKFSIVTTLLLICCIVLGGAAAALTFDRQQELDTMLNESEPLAHASQQLYSSLSLANTAATTQFMTSAESEEVARQYERAIIDASVNAIDSRSSTSAHGKEDRDLIVRINASIPVYTARIGQALAEQSMNNPLTTIHQSDAQSIMDEHLLPEAEQLYKNRYASINVAQKAWARPLYAAGICLIFLIAALVAAQLWLTHVTRRRFNGGLLAATVLAILSLLWVLVSSGISLATADSSASSNHSISEVLTDARIITQQMRSGEMMELSQSNAGSPINPQPFHDNMDTVASALDTFEERSGSSEATDLTNQTRTALHKWEITHQKMVTALHHGDRKKATTIATSMTQENGGGQFNTVDTLLQRCISSARNQVRDSADLAHSTIFATGVGLVILLVLEAGCIVAGFLPRYREYE</sequence>
<evidence type="ECO:0000313" key="2">
    <source>
        <dbReference type="EMBL" id="PZP89100.1"/>
    </source>
</evidence>
<evidence type="ECO:0000256" key="1">
    <source>
        <dbReference type="SAM" id="Phobius"/>
    </source>
</evidence>
<keyword evidence="1" id="KW-0472">Membrane</keyword>
<dbReference type="EMBL" id="QFOZ01000004">
    <property type="protein sequence ID" value="PZP89100.1"/>
    <property type="molecule type" value="Genomic_DNA"/>
</dbReference>
<evidence type="ECO:0008006" key="4">
    <source>
        <dbReference type="Google" id="ProtNLM"/>
    </source>
</evidence>
<reference evidence="2 3" key="1">
    <citation type="submission" date="2017-08" db="EMBL/GenBank/DDBJ databases">
        <title>Infants hospitalized years apart are colonized by the same room-sourced microbial strains.</title>
        <authorList>
            <person name="Brooks B."/>
            <person name="Olm M.R."/>
            <person name="Firek B.A."/>
            <person name="Baker R."/>
            <person name="Thomas B.C."/>
            <person name="Morowitz M.J."/>
            <person name="Banfield J.F."/>
        </authorList>
    </citation>
    <scope>NUCLEOTIDE SEQUENCE [LARGE SCALE GENOMIC DNA]</scope>
    <source>
        <strain evidence="2">S2_006_000_R1_57</strain>
    </source>
</reference>
<evidence type="ECO:0000313" key="3">
    <source>
        <dbReference type="Proteomes" id="UP000248606"/>
    </source>
</evidence>
<feature type="transmembrane region" description="Helical" evidence="1">
    <location>
        <begin position="242"/>
        <end position="263"/>
    </location>
</feature>
<keyword evidence="1" id="KW-1133">Transmembrane helix</keyword>
<comment type="caution">
    <text evidence="2">The sequence shown here is derived from an EMBL/GenBank/DDBJ whole genome shotgun (WGS) entry which is preliminary data.</text>
</comment>
<name>A0A2W5IBK2_9ACTN</name>
<gene>
    <name evidence="2" type="ORF">DI579_04200</name>
</gene>
<dbReference type="AlphaFoldDB" id="A0A2W5IBK2"/>
<feature type="transmembrane region" description="Helical" evidence="1">
    <location>
        <begin position="70"/>
        <end position="93"/>
    </location>
</feature>
<feature type="transmembrane region" description="Helical" evidence="1">
    <location>
        <begin position="275"/>
        <end position="298"/>
    </location>
</feature>